<organism evidence="2 3">
    <name type="scientific">Exophiala aquamarina CBS 119918</name>
    <dbReference type="NCBI Taxonomy" id="1182545"/>
    <lineage>
        <taxon>Eukaryota</taxon>
        <taxon>Fungi</taxon>
        <taxon>Dikarya</taxon>
        <taxon>Ascomycota</taxon>
        <taxon>Pezizomycotina</taxon>
        <taxon>Eurotiomycetes</taxon>
        <taxon>Chaetothyriomycetidae</taxon>
        <taxon>Chaetothyriales</taxon>
        <taxon>Herpotrichiellaceae</taxon>
        <taxon>Exophiala</taxon>
    </lineage>
</organism>
<gene>
    <name evidence="2" type="ORF">A1O9_08603</name>
</gene>
<reference evidence="2 3" key="1">
    <citation type="submission" date="2013-03" db="EMBL/GenBank/DDBJ databases">
        <title>The Genome Sequence of Exophiala aquamarina CBS 119918.</title>
        <authorList>
            <consortium name="The Broad Institute Genomics Platform"/>
            <person name="Cuomo C."/>
            <person name="de Hoog S."/>
            <person name="Gorbushina A."/>
            <person name="Walker B."/>
            <person name="Young S.K."/>
            <person name="Zeng Q."/>
            <person name="Gargeya S."/>
            <person name="Fitzgerald M."/>
            <person name="Haas B."/>
            <person name="Abouelleil A."/>
            <person name="Allen A.W."/>
            <person name="Alvarado L."/>
            <person name="Arachchi H.M."/>
            <person name="Berlin A.M."/>
            <person name="Chapman S.B."/>
            <person name="Gainer-Dewar J."/>
            <person name="Goldberg J."/>
            <person name="Griggs A."/>
            <person name="Gujja S."/>
            <person name="Hansen M."/>
            <person name="Howarth C."/>
            <person name="Imamovic A."/>
            <person name="Ireland A."/>
            <person name="Larimer J."/>
            <person name="McCowan C."/>
            <person name="Murphy C."/>
            <person name="Pearson M."/>
            <person name="Poon T.W."/>
            <person name="Priest M."/>
            <person name="Roberts A."/>
            <person name="Saif S."/>
            <person name="Shea T."/>
            <person name="Sisk P."/>
            <person name="Sykes S."/>
            <person name="Wortman J."/>
            <person name="Nusbaum C."/>
            <person name="Birren B."/>
        </authorList>
    </citation>
    <scope>NUCLEOTIDE SEQUENCE [LARGE SCALE GENOMIC DNA]</scope>
    <source>
        <strain evidence="2 3">CBS 119918</strain>
    </source>
</reference>
<proteinExistence type="predicted"/>
<dbReference type="OrthoDB" id="4119909at2759"/>
<dbReference type="GeneID" id="25283515"/>
<accession>A0A072P511</accession>
<dbReference type="RefSeq" id="XP_013257541.1">
    <property type="nucleotide sequence ID" value="XM_013402087.1"/>
</dbReference>
<evidence type="ECO:0000256" key="1">
    <source>
        <dbReference type="SAM" id="MobiDB-lite"/>
    </source>
</evidence>
<feature type="compositionally biased region" description="Polar residues" evidence="1">
    <location>
        <begin position="179"/>
        <end position="190"/>
    </location>
</feature>
<evidence type="ECO:0000313" key="3">
    <source>
        <dbReference type="Proteomes" id="UP000027920"/>
    </source>
</evidence>
<feature type="region of interest" description="Disordered" evidence="1">
    <location>
        <begin position="110"/>
        <end position="132"/>
    </location>
</feature>
<dbReference type="Proteomes" id="UP000027920">
    <property type="component" value="Unassembled WGS sequence"/>
</dbReference>
<feature type="region of interest" description="Disordered" evidence="1">
    <location>
        <begin position="179"/>
        <end position="218"/>
    </location>
</feature>
<feature type="compositionally biased region" description="Polar residues" evidence="1">
    <location>
        <begin position="65"/>
        <end position="74"/>
    </location>
</feature>
<sequence>MEGYSLPESYSLASEKTIRKTRSFQSLRDEWLSSDDTLGSENYADSIYNAERVLSQESLSEHPRSCTTAASESDPSPQKLLSPSLSPRTPHSQWPAPQLSTIIEQNSIQTLRPSQSAPRLRPSPKKCPTVVHSKESIHSLYASLRPKGSRGIAVRTTLYQNRSFSVNDLDHMLRDTVTVSADPQSSSTSDGAIDRTQLPQYPVQPPRTPPYRAPTPPGLPSFGSQEAQAFRLTPPPPRSFWSRIWRQQSNEVNSDQTQATTPVASPAAASLPLSPQIAPTPSSMELFKRTLAMIGMSRVVTAPSNIPANPRAFLPPGIYISATPGSLTQAEDGTFMRGRFYSRASGHGVGSRTLESHPLIRRAQSDRLSEIEEQVRAIDKAHQRAEREALELQSISCHSPGPARMTTESPRQSDTGATSIPTVMTEPVPAQSSVERGAALPSIIEADRERGMLRTGIEEPKERRVDWGRICYAMSCCQSFWFWCCCGCDHDPDPDPGDRDHVIGGRTLSGQTHLYQH</sequence>
<dbReference type="EMBL" id="AMGV01000008">
    <property type="protein sequence ID" value="KEF54951.1"/>
    <property type="molecule type" value="Genomic_DNA"/>
</dbReference>
<feature type="compositionally biased region" description="Pro residues" evidence="1">
    <location>
        <begin position="202"/>
        <end position="218"/>
    </location>
</feature>
<feature type="compositionally biased region" description="Polar residues" evidence="1">
    <location>
        <begin position="406"/>
        <end position="422"/>
    </location>
</feature>
<name>A0A072P511_9EURO</name>
<evidence type="ECO:0000313" key="2">
    <source>
        <dbReference type="EMBL" id="KEF54951.1"/>
    </source>
</evidence>
<feature type="region of interest" description="Disordered" evidence="1">
    <location>
        <begin position="397"/>
        <end position="422"/>
    </location>
</feature>
<dbReference type="AlphaFoldDB" id="A0A072P511"/>
<protein>
    <submittedName>
        <fullName evidence="2">Uncharacterized protein</fullName>
    </submittedName>
</protein>
<comment type="caution">
    <text evidence="2">The sequence shown here is derived from an EMBL/GenBank/DDBJ whole genome shotgun (WGS) entry which is preliminary data.</text>
</comment>
<dbReference type="VEuPathDB" id="FungiDB:A1O9_08603"/>
<feature type="compositionally biased region" description="Low complexity" evidence="1">
    <location>
        <begin position="75"/>
        <end position="87"/>
    </location>
</feature>
<feature type="region of interest" description="Disordered" evidence="1">
    <location>
        <begin position="55"/>
        <end position="95"/>
    </location>
</feature>
<keyword evidence="3" id="KW-1185">Reference proteome</keyword>
<dbReference type="HOGENOM" id="CLU_032152_1_0_1"/>